<evidence type="ECO:0000256" key="1">
    <source>
        <dbReference type="SAM" id="MobiDB-lite"/>
    </source>
</evidence>
<feature type="compositionally biased region" description="Polar residues" evidence="1">
    <location>
        <begin position="89"/>
        <end position="99"/>
    </location>
</feature>
<dbReference type="EMBL" id="FQZR01000002">
    <property type="protein sequence ID" value="SHI82169.1"/>
    <property type="molecule type" value="Genomic_DNA"/>
</dbReference>
<gene>
    <name evidence="2" type="ORF">SAMN05660830_01107</name>
</gene>
<dbReference type="RefSeq" id="WP_020002222.1">
    <property type="nucleotide sequence ID" value="NZ_CP192219.1"/>
</dbReference>
<dbReference type="Proteomes" id="UP000184001">
    <property type="component" value="Unassembled WGS sequence"/>
</dbReference>
<proteinExistence type="predicted"/>
<reference evidence="2 3" key="1">
    <citation type="submission" date="2016-11" db="EMBL/GenBank/DDBJ databases">
        <authorList>
            <person name="Varghese N."/>
            <person name="Submissions S."/>
        </authorList>
    </citation>
    <scope>NUCLEOTIDE SEQUENCE [LARGE SCALE GENOMIC DNA]</scope>
    <source>
        <strain evidence="2 3">DSM 17919</strain>
    </source>
</reference>
<protein>
    <submittedName>
        <fullName evidence="2">Uncharacterized protein</fullName>
    </submittedName>
</protein>
<evidence type="ECO:0000313" key="2">
    <source>
        <dbReference type="EMBL" id="SHI82169.1"/>
    </source>
</evidence>
<accession>A0A8G2C8I3</accession>
<organism evidence="2 3">
    <name type="scientific">Halodesulfovibrio aestuarii</name>
    <dbReference type="NCBI Taxonomy" id="126333"/>
    <lineage>
        <taxon>Bacteria</taxon>
        <taxon>Pseudomonadati</taxon>
        <taxon>Thermodesulfobacteriota</taxon>
        <taxon>Desulfovibrionia</taxon>
        <taxon>Desulfovibrionales</taxon>
        <taxon>Desulfovibrionaceae</taxon>
        <taxon>Halodesulfovibrio</taxon>
    </lineage>
</organism>
<comment type="caution">
    <text evidence="2">The sequence shown here is derived from an EMBL/GenBank/DDBJ whole genome shotgun (WGS) entry which is preliminary data.</text>
</comment>
<evidence type="ECO:0000313" key="3">
    <source>
        <dbReference type="Proteomes" id="UP000184001"/>
    </source>
</evidence>
<sequence length="115" mass="13234">MQNHYFNEHGYYSYSGYANPDNFPPLNATREAPEQREGFYPKWNGEAWDYVQDMRGTKYYMPDGSEHEITAVEGQIPEGARFAKPESPEGQSASTKGSTKLSFLKKCQWLKKPKN</sequence>
<dbReference type="AlphaFoldDB" id="A0A8G2C8I3"/>
<name>A0A8G2C8I3_9BACT</name>
<feature type="region of interest" description="Disordered" evidence="1">
    <location>
        <begin position="79"/>
        <end position="99"/>
    </location>
</feature>